<gene>
    <name evidence="2" type="ORF">AWR27_14990</name>
</gene>
<feature type="domain" description="HNH nuclease" evidence="1">
    <location>
        <begin position="219"/>
        <end position="273"/>
    </location>
</feature>
<dbReference type="AlphaFoldDB" id="A0A1P9WYT3"/>
<name>A0A1P9WYT3_9BACT</name>
<reference evidence="2 3" key="1">
    <citation type="submission" date="2016-01" db="EMBL/GenBank/DDBJ databases">
        <authorList>
            <person name="Oliw E.H."/>
        </authorList>
    </citation>
    <scope>NUCLEOTIDE SEQUENCE [LARGE SCALE GENOMIC DNA]</scope>
    <source>
        <strain evidence="2 3">DY10</strain>
    </source>
</reference>
<accession>A0A1P9WYT3</accession>
<dbReference type="Pfam" id="PF13391">
    <property type="entry name" value="HNH_2"/>
    <property type="match status" value="1"/>
</dbReference>
<dbReference type="InterPro" id="IPR011396">
    <property type="entry name" value="PT_DNA_restrict"/>
</dbReference>
<protein>
    <submittedName>
        <fullName evidence="2">Restriction endonuclease</fullName>
    </submittedName>
</protein>
<evidence type="ECO:0000259" key="1">
    <source>
        <dbReference type="Pfam" id="PF13391"/>
    </source>
</evidence>
<dbReference type="PIRSF" id="PIRSF030850">
    <property type="entry name" value="UCP030850"/>
    <property type="match status" value="1"/>
</dbReference>
<dbReference type="GO" id="GO:0004519">
    <property type="term" value="F:endonuclease activity"/>
    <property type="evidence" value="ECO:0007669"/>
    <property type="project" value="UniProtKB-KW"/>
</dbReference>
<proteinExistence type="predicted"/>
<keyword evidence="2" id="KW-0378">Hydrolase</keyword>
<organism evidence="2 3">
    <name type="scientific">Spirosoma montaniterrae</name>
    <dbReference type="NCBI Taxonomy" id="1178516"/>
    <lineage>
        <taxon>Bacteria</taxon>
        <taxon>Pseudomonadati</taxon>
        <taxon>Bacteroidota</taxon>
        <taxon>Cytophagia</taxon>
        <taxon>Cytophagales</taxon>
        <taxon>Cytophagaceae</taxon>
        <taxon>Spirosoma</taxon>
    </lineage>
</organism>
<sequence>MSENILDYYVYAFSNLNRGGGKVEEKAPHKPILLLTVIQAYETKLLTTNQIPISPELTSLFKSNWNLLVTSGHTLGFALPFFHLKNEKGNWWELVANTGCEIWVQNGKLTTFANLSAAVAYAQIDPNLSELLKNEPTRNVLRKVLLNTYFPNQIAYQVADTDNHLADLKREMLEESPAEYEAKFKALKTRLDPETYQIEVYSRDTLFRREIVRLYNDTCCISGIRVSAPYSFSMIDACHIVPFYKKFNNHPTNGIALCPNLHRAFDKGAISIDDNYRVVVSRTFVENERSTYSLKALADVQIQLPKDERYLPDLEAFAWHRENIYKY</sequence>
<dbReference type="CDD" id="cd00085">
    <property type="entry name" value="HNHc"/>
    <property type="match status" value="1"/>
</dbReference>
<dbReference type="OrthoDB" id="67788at2"/>
<evidence type="ECO:0000313" key="2">
    <source>
        <dbReference type="EMBL" id="AQG80513.1"/>
    </source>
</evidence>
<dbReference type="STRING" id="1178516.AWR27_14990"/>
<dbReference type="RefSeq" id="WP_077131939.1">
    <property type="nucleotide sequence ID" value="NZ_CP014263.1"/>
</dbReference>
<dbReference type="KEGG" id="smon:AWR27_14990"/>
<dbReference type="InterPro" id="IPR003615">
    <property type="entry name" value="HNH_nuc"/>
</dbReference>
<keyword evidence="3" id="KW-1185">Reference proteome</keyword>
<dbReference type="Proteomes" id="UP000187941">
    <property type="component" value="Chromosome"/>
</dbReference>
<dbReference type="EMBL" id="CP014263">
    <property type="protein sequence ID" value="AQG80513.1"/>
    <property type="molecule type" value="Genomic_DNA"/>
</dbReference>
<keyword evidence="2" id="KW-0540">Nuclease</keyword>
<evidence type="ECO:0000313" key="3">
    <source>
        <dbReference type="Proteomes" id="UP000187941"/>
    </source>
</evidence>
<keyword evidence="2" id="KW-0255">Endonuclease</keyword>